<organism evidence="2 3">
    <name type="scientific">Alkalicoccobacillus plakortidis</name>
    <dbReference type="NCBI Taxonomy" id="444060"/>
    <lineage>
        <taxon>Bacteria</taxon>
        <taxon>Bacillati</taxon>
        <taxon>Bacillota</taxon>
        <taxon>Bacilli</taxon>
        <taxon>Bacillales</taxon>
        <taxon>Bacillaceae</taxon>
        <taxon>Alkalicoccobacillus</taxon>
    </lineage>
</organism>
<keyword evidence="1" id="KW-0472">Membrane</keyword>
<dbReference type="Proteomes" id="UP001203665">
    <property type="component" value="Unassembled WGS sequence"/>
</dbReference>
<dbReference type="EMBL" id="JAMQJY010000001">
    <property type="protein sequence ID" value="MCM2675429.1"/>
    <property type="molecule type" value="Genomic_DNA"/>
</dbReference>
<keyword evidence="1" id="KW-0812">Transmembrane</keyword>
<gene>
    <name evidence="2" type="ORF">NDM98_07970</name>
</gene>
<keyword evidence="3" id="KW-1185">Reference proteome</keyword>
<evidence type="ECO:0000313" key="3">
    <source>
        <dbReference type="Proteomes" id="UP001203665"/>
    </source>
</evidence>
<feature type="transmembrane region" description="Helical" evidence="1">
    <location>
        <begin position="28"/>
        <end position="48"/>
    </location>
</feature>
<keyword evidence="1" id="KW-1133">Transmembrane helix</keyword>
<dbReference type="RefSeq" id="WP_251606105.1">
    <property type="nucleotide sequence ID" value="NZ_JAMQJY010000001.1"/>
</dbReference>
<protein>
    <submittedName>
        <fullName evidence="2">Uncharacterized protein</fullName>
    </submittedName>
</protein>
<name>A0ABT0XHQ9_9BACI</name>
<reference evidence="2" key="1">
    <citation type="submission" date="2022-06" db="EMBL/GenBank/DDBJ databases">
        <title>Alkalicoccobacillus porphyridii sp. nov., isolated from a marine red alga, Porphyridium purpureum and reclassification of Shouchella plakortidis and Shouchella gibsonii as Alkalicoccobacillus plakortidis comb. nov. and Alkalicoccobacillus gibsonii comb. nov.</title>
        <authorList>
            <person name="Kim K.H."/>
            <person name="Lee J.K."/>
            <person name="Han D.M."/>
            <person name="Baek J.H."/>
            <person name="Jeon C.O."/>
        </authorList>
    </citation>
    <scope>NUCLEOTIDE SEQUENCE</scope>
    <source>
        <strain evidence="2">DSM 19153</strain>
    </source>
</reference>
<proteinExistence type="predicted"/>
<evidence type="ECO:0000256" key="1">
    <source>
        <dbReference type="SAM" id="Phobius"/>
    </source>
</evidence>
<accession>A0ABT0XHQ9</accession>
<feature type="transmembrane region" description="Helical" evidence="1">
    <location>
        <begin position="6"/>
        <end position="21"/>
    </location>
</feature>
<evidence type="ECO:0000313" key="2">
    <source>
        <dbReference type="EMBL" id="MCM2675429.1"/>
    </source>
</evidence>
<sequence>MSTAIIFGVAIFLGWIILDVVKHKKLQLETVVTSLVAGIVGAVFWFILDRFI</sequence>
<comment type="caution">
    <text evidence="2">The sequence shown here is derived from an EMBL/GenBank/DDBJ whole genome shotgun (WGS) entry which is preliminary data.</text>
</comment>